<evidence type="ECO:0000256" key="2">
    <source>
        <dbReference type="ARBA" id="ARBA00012513"/>
    </source>
</evidence>
<keyword evidence="3 11" id="KW-0723">Serine/threonine-protein kinase</keyword>
<dbReference type="InterPro" id="IPR011009">
    <property type="entry name" value="Kinase-like_dom_sf"/>
</dbReference>
<feature type="domain" description="Protein kinase" evidence="13">
    <location>
        <begin position="24"/>
        <end position="296"/>
    </location>
</feature>
<evidence type="ECO:0000256" key="4">
    <source>
        <dbReference type="ARBA" id="ARBA00022679"/>
    </source>
</evidence>
<dbReference type="InterPro" id="IPR000719">
    <property type="entry name" value="Prot_kinase_dom"/>
</dbReference>
<evidence type="ECO:0000256" key="12">
    <source>
        <dbReference type="SAM" id="MobiDB-lite"/>
    </source>
</evidence>
<keyword evidence="7 10" id="KW-0067">ATP-binding</keyword>
<dbReference type="GO" id="GO:0004674">
    <property type="term" value="F:protein serine/threonine kinase activity"/>
    <property type="evidence" value="ECO:0007669"/>
    <property type="project" value="UniProtKB-KW"/>
</dbReference>
<dbReference type="FunFam" id="1.10.510.10:FF:000160">
    <property type="entry name" value="Casein kinase I 1"/>
    <property type="match status" value="1"/>
</dbReference>
<comment type="catalytic activity">
    <reaction evidence="9">
        <text>L-seryl-[protein] + ATP = O-phospho-L-seryl-[protein] + ADP + H(+)</text>
        <dbReference type="Rhea" id="RHEA:17989"/>
        <dbReference type="Rhea" id="RHEA-COMP:9863"/>
        <dbReference type="Rhea" id="RHEA-COMP:11604"/>
        <dbReference type="ChEBI" id="CHEBI:15378"/>
        <dbReference type="ChEBI" id="CHEBI:29999"/>
        <dbReference type="ChEBI" id="CHEBI:30616"/>
        <dbReference type="ChEBI" id="CHEBI:83421"/>
        <dbReference type="ChEBI" id="CHEBI:456216"/>
        <dbReference type="EC" id="2.7.11.1"/>
    </reaction>
</comment>
<dbReference type="SUPFAM" id="SSF56112">
    <property type="entry name" value="Protein kinase-like (PK-like)"/>
    <property type="match status" value="1"/>
</dbReference>
<dbReference type="PROSITE" id="PS50011">
    <property type="entry name" value="PROTEIN_KINASE_DOM"/>
    <property type="match status" value="1"/>
</dbReference>
<evidence type="ECO:0000256" key="9">
    <source>
        <dbReference type="ARBA" id="ARBA00048679"/>
    </source>
</evidence>
<evidence type="ECO:0000256" key="7">
    <source>
        <dbReference type="ARBA" id="ARBA00022840"/>
    </source>
</evidence>
<name>A0A9P6BCX8_9AGAM</name>
<keyword evidence="5 10" id="KW-0547">Nucleotide-binding</keyword>
<evidence type="ECO:0000259" key="13">
    <source>
        <dbReference type="PROSITE" id="PS50011"/>
    </source>
</evidence>
<evidence type="ECO:0000256" key="5">
    <source>
        <dbReference type="ARBA" id="ARBA00022741"/>
    </source>
</evidence>
<feature type="region of interest" description="Disordered" evidence="12">
    <location>
        <begin position="328"/>
        <end position="381"/>
    </location>
</feature>
<dbReference type="Pfam" id="PF00069">
    <property type="entry name" value="Pkinase"/>
    <property type="match status" value="1"/>
</dbReference>
<gene>
    <name evidence="14" type="ORF">BS47DRAFT_1286947</name>
</gene>
<dbReference type="GO" id="GO:0005524">
    <property type="term" value="F:ATP binding"/>
    <property type="evidence" value="ECO:0007669"/>
    <property type="project" value="UniProtKB-UniRule"/>
</dbReference>
<dbReference type="InterPro" id="IPR008271">
    <property type="entry name" value="Ser/Thr_kinase_AS"/>
</dbReference>
<dbReference type="PROSITE" id="PS00107">
    <property type="entry name" value="PROTEIN_KINASE_ATP"/>
    <property type="match status" value="1"/>
</dbReference>
<evidence type="ECO:0000256" key="11">
    <source>
        <dbReference type="RuleBase" id="RU000304"/>
    </source>
</evidence>
<evidence type="ECO:0000256" key="1">
    <source>
        <dbReference type="ARBA" id="ARBA00005926"/>
    </source>
</evidence>
<protein>
    <recommendedName>
        <fullName evidence="2">non-specific serine/threonine protein kinase</fullName>
        <ecNumber evidence="2">2.7.11.1</ecNumber>
    </recommendedName>
</protein>
<comment type="caution">
    <text evidence="14">The sequence shown here is derived from an EMBL/GenBank/DDBJ whole genome shotgun (WGS) entry which is preliminary data.</text>
</comment>
<proteinExistence type="inferred from homology"/>
<feature type="compositionally biased region" description="Polar residues" evidence="12">
    <location>
        <begin position="354"/>
        <end position="363"/>
    </location>
</feature>
<dbReference type="PROSITE" id="PS00108">
    <property type="entry name" value="PROTEIN_KINASE_ST"/>
    <property type="match status" value="1"/>
</dbReference>
<dbReference type="EC" id="2.7.11.1" evidence="2"/>
<dbReference type="EMBL" id="MU128911">
    <property type="protein sequence ID" value="KAF9520486.1"/>
    <property type="molecule type" value="Genomic_DNA"/>
</dbReference>
<evidence type="ECO:0000256" key="10">
    <source>
        <dbReference type="PROSITE-ProRule" id="PRU10141"/>
    </source>
</evidence>
<dbReference type="InterPro" id="IPR017441">
    <property type="entry name" value="Protein_kinase_ATP_BS"/>
</dbReference>
<comment type="catalytic activity">
    <reaction evidence="8">
        <text>L-threonyl-[protein] + ATP = O-phospho-L-threonyl-[protein] + ADP + H(+)</text>
        <dbReference type="Rhea" id="RHEA:46608"/>
        <dbReference type="Rhea" id="RHEA-COMP:11060"/>
        <dbReference type="Rhea" id="RHEA-COMP:11605"/>
        <dbReference type="ChEBI" id="CHEBI:15378"/>
        <dbReference type="ChEBI" id="CHEBI:30013"/>
        <dbReference type="ChEBI" id="CHEBI:30616"/>
        <dbReference type="ChEBI" id="CHEBI:61977"/>
        <dbReference type="ChEBI" id="CHEBI:456216"/>
        <dbReference type="EC" id="2.7.11.1"/>
    </reaction>
</comment>
<keyword evidence="4" id="KW-0808">Transferase</keyword>
<evidence type="ECO:0000256" key="3">
    <source>
        <dbReference type="ARBA" id="ARBA00022527"/>
    </source>
</evidence>
<accession>A0A9P6BCX8</accession>
<evidence type="ECO:0000313" key="15">
    <source>
        <dbReference type="Proteomes" id="UP000886523"/>
    </source>
</evidence>
<organism evidence="14 15">
    <name type="scientific">Hydnum rufescens UP504</name>
    <dbReference type="NCBI Taxonomy" id="1448309"/>
    <lineage>
        <taxon>Eukaryota</taxon>
        <taxon>Fungi</taxon>
        <taxon>Dikarya</taxon>
        <taxon>Basidiomycota</taxon>
        <taxon>Agaricomycotina</taxon>
        <taxon>Agaricomycetes</taxon>
        <taxon>Cantharellales</taxon>
        <taxon>Hydnaceae</taxon>
        <taxon>Hydnum</taxon>
    </lineage>
</organism>
<feature type="binding site" evidence="10">
    <location>
        <position position="53"/>
    </location>
    <ligand>
        <name>ATP</name>
        <dbReference type="ChEBI" id="CHEBI:30616"/>
    </ligand>
</feature>
<dbReference type="GO" id="GO:0000324">
    <property type="term" value="C:fungal-type vacuole"/>
    <property type="evidence" value="ECO:0007669"/>
    <property type="project" value="UniProtKB-ARBA"/>
</dbReference>
<keyword evidence="15" id="KW-1185">Reference proteome</keyword>
<reference evidence="14" key="1">
    <citation type="journal article" date="2020" name="Nat. Commun.">
        <title>Large-scale genome sequencing of mycorrhizal fungi provides insights into the early evolution of symbiotic traits.</title>
        <authorList>
            <person name="Miyauchi S."/>
            <person name="Kiss E."/>
            <person name="Kuo A."/>
            <person name="Drula E."/>
            <person name="Kohler A."/>
            <person name="Sanchez-Garcia M."/>
            <person name="Morin E."/>
            <person name="Andreopoulos B."/>
            <person name="Barry K.W."/>
            <person name="Bonito G."/>
            <person name="Buee M."/>
            <person name="Carver A."/>
            <person name="Chen C."/>
            <person name="Cichocki N."/>
            <person name="Clum A."/>
            <person name="Culley D."/>
            <person name="Crous P.W."/>
            <person name="Fauchery L."/>
            <person name="Girlanda M."/>
            <person name="Hayes R.D."/>
            <person name="Keri Z."/>
            <person name="LaButti K."/>
            <person name="Lipzen A."/>
            <person name="Lombard V."/>
            <person name="Magnuson J."/>
            <person name="Maillard F."/>
            <person name="Murat C."/>
            <person name="Nolan M."/>
            <person name="Ohm R.A."/>
            <person name="Pangilinan J."/>
            <person name="Pereira M.F."/>
            <person name="Perotto S."/>
            <person name="Peter M."/>
            <person name="Pfister S."/>
            <person name="Riley R."/>
            <person name="Sitrit Y."/>
            <person name="Stielow J.B."/>
            <person name="Szollosi G."/>
            <person name="Zifcakova L."/>
            <person name="Stursova M."/>
            <person name="Spatafora J.W."/>
            <person name="Tedersoo L."/>
            <person name="Vaario L.M."/>
            <person name="Yamada A."/>
            <person name="Yan M."/>
            <person name="Wang P."/>
            <person name="Xu J."/>
            <person name="Bruns T."/>
            <person name="Baldrian P."/>
            <person name="Vilgalys R."/>
            <person name="Dunand C."/>
            <person name="Henrissat B."/>
            <person name="Grigoriev I.V."/>
            <person name="Hibbett D."/>
            <person name="Nagy L.G."/>
            <person name="Martin F.M."/>
        </authorList>
    </citation>
    <scope>NUCLEOTIDE SEQUENCE</scope>
    <source>
        <strain evidence="14">UP504</strain>
    </source>
</reference>
<evidence type="ECO:0000313" key="14">
    <source>
        <dbReference type="EMBL" id="KAF9520486.1"/>
    </source>
</evidence>
<dbReference type="FunFam" id="3.30.200.20:FF:000538">
    <property type="entry name" value="Putative Casein kinase I"/>
    <property type="match status" value="1"/>
</dbReference>
<evidence type="ECO:0000256" key="6">
    <source>
        <dbReference type="ARBA" id="ARBA00022777"/>
    </source>
</evidence>
<dbReference type="Proteomes" id="UP000886523">
    <property type="component" value="Unassembled WGS sequence"/>
</dbReference>
<dbReference type="InterPro" id="IPR050235">
    <property type="entry name" value="CK1_Ser-Thr_kinase"/>
</dbReference>
<comment type="similarity">
    <text evidence="1">Belongs to the protein kinase superfamily. CK1 Ser/Thr protein kinase family. Casein kinase I subfamily.</text>
</comment>
<sequence length="500" mass="54720">MPSTQLTGSSGVGGSGSSVVGVHYRVGKKIGEGSFGVIFEGTNLLNSQTVAIKFEPRKSDAPQLRDEYRSYRILSGCVGIPQIYHFGQEGLHNILVIDLLGPSLEDLFDMCGRKFSIKTVVMTAKQMLSRVQTIHEKNLIYRDIKPDNFLIGRPASKAADIIHVVDFGMAKQYRDPKTKQHIPYRERKSLSGTARYMSINTHLGREQSRRDDLEALGHVFMYFLRGGLPWQGLKAATNKQKYEKIGEKKQSTPIKELSEGFPGHLTHGELISEEFGIYLNYVRRLGFEEAPDYDFLRELFTKVLKNLGEVEDNVYDWHLLHSGKGWEPSSSGSNLLAQAHGAPRPRAERHRPSQQHLSTTGLPSPSPAVIARDPPKQRKVPNVLIPGVNAAGGGSFTPSSAAANVGVPVPSTPAPRGAVQIQAQTPHPYANSTGVVQDYTRVGDGAMEESLAAGYGQRGSAATPAVSTAVRAREDIGGHEQFDNQDPPRRGFFASLCHCG</sequence>
<dbReference type="AlphaFoldDB" id="A0A9P6BCX8"/>
<dbReference type="OrthoDB" id="5800476at2759"/>
<dbReference type="CDD" id="cd14127">
    <property type="entry name" value="STKc_CK1_fungal"/>
    <property type="match status" value="1"/>
</dbReference>
<dbReference type="PANTHER" id="PTHR11909">
    <property type="entry name" value="CASEIN KINASE-RELATED"/>
    <property type="match status" value="1"/>
</dbReference>
<keyword evidence="6" id="KW-0418">Kinase</keyword>
<dbReference type="Gene3D" id="1.10.510.10">
    <property type="entry name" value="Transferase(Phosphotransferase) domain 1"/>
    <property type="match status" value="1"/>
</dbReference>
<dbReference type="SMART" id="SM00220">
    <property type="entry name" value="S_TKc"/>
    <property type="match status" value="1"/>
</dbReference>
<evidence type="ECO:0000256" key="8">
    <source>
        <dbReference type="ARBA" id="ARBA00047899"/>
    </source>
</evidence>